<dbReference type="InterPro" id="IPR002931">
    <property type="entry name" value="Transglutaminase-like"/>
</dbReference>
<keyword evidence="5" id="KW-1185">Reference proteome</keyword>
<reference evidence="5" key="1">
    <citation type="journal article" date="2019" name="Int. J. Syst. Evol. Microbiol.">
        <title>The Global Catalogue of Microorganisms (GCM) 10K type strain sequencing project: providing services to taxonomists for standard genome sequencing and annotation.</title>
        <authorList>
            <consortium name="The Broad Institute Genomics Platform"/>
            <consortium name="The Broad Institute Genome Sequencing Center for Infectious Disease"/>
            <person name="Wu L."/>
            <person name="Ma J."/>
        </authorList>
    </citation>
    <scope>NUCLEOTIDE SEQUENCE [LARGE SCALE GENOMIC DNA]</scope>
    <source>
        <strain evidence="5">JCM 16949</strain>
    </source>
</reference>
<keyword evidence="2" id="KW-0812">Transmembrane</keyword>
<organism evidence="4 5">
    <name type="scientific">Leifsonella bigeumensis</name>
    <dbReference type="NCBI Taxonomy" id="433643"/>
    <lineage>
        <taxon>Bacteria</taxon>
        <taxon>Bacillati</taxon>
        <taxon>Actinomycetota</taxon>
        <taxon>Actinomycetes</taxon>
        <taxon>Micrococcales</taxon>
        <taxon>Microbacteriaceae</taxon>
        <taxon>Leifsonella</taxon>
    </lineage>
</organism>
<dbReference type="PANTHER" id="PTHR42736">
    <property type="entry name" value="PROTEIN-GLUTAMINE GAMMA-GLUTAMYLTRANSFERASE"/>
    <property type="match status" value="1"/>
</dbReference>
<gene>
    <name evidence="4" type="ORF">GCM10022239_23830</name>
</gene>
<dbReference type="SMART" id="SM00460">
    <property type="entry name" value="TGc"/>
    <property type="match status" value="1"/>
</dbReference>
<feature type="transmembrane region" description="Helical" evidence="2">
    <location>
        <begin position="44"/>
        <end position="66"/>
    </location>
</feature>
<dbReference type="Pfam" id="PF01841">
    <property type="entry name" value="Transglut_core"/>
    <property type="match status" value="1"/>
</dbReference>
<accession>A0ABP7FT05</accession>
<feature type="transmembrane region" description="Helical" evidence="2">
    <location>
        <begin position="130"/>
        <end position="153"/>
    </location>
</feature>
<evidence type="ECO:0000313" key="5">
    <source>
        <dbReference type="Proteomes" id="UP001501004"/>
    </source>
</evidence>
<evidence type="ECO:0000259" key="3">
    <source>
        <dbReference type="SMART" id="SM00460"/>
    </source>
</evidence>
<evidence type="ECO:0000256" key="2">
    <source>
        <dbReference type="SAM" id="Phobius"/>
    </source>
</evidence>
<protein>
    <submittedName>
        <fullName evidence="4">Transglutaminase-like domain-containing protein</fullName>
    </submittedName>
</protein>
<keyword evidence="2" id="KW-0472">Membrane</keyword>
<proteinExistence type="predicted"/>
<dbReference type="InterPro" id="IPR021878">
    <property type="entry name" value="TgpA_N"/>
</dbReference>
<comment type="caution">
    <text evidence="4">The sequence shown here is derived from an EMBL/GenBank/DDBJ whole genome shotgun (WGS) entry which is preliminary data.</text>
</comment>
<feature type="transmembrane region" description="Helical" evidence="2">
    <location>
        <begin position="239"/>
        <end position="260"/>
    </location>
</feature>
<dbReference type="Pfam" id="PF11992">
    <property type="entry name" value="TgpA_N"/>
    <property type="match status" value="1"/>
</dbReference>
<dbReference type="SUPFAM" id="SSF54001">
    <property type="entry name" value="Cysteine proteinases"/>
    <property type="match status" value="1"/>
</dbReference>
<feature type="transmembrane region" description="Helical" evidence="2">
    <location>
        <begin position="16"/>
        <end position="38"/>
    </location>
</feature>
<dbReference type="InterPro" id="IPR052901">
    <property type="entry name" value="Bact_TGase-like"/>
</dbReference>
<feature type="transmembrane region" description="Helical" evidence="2">
    <location>
        <begin position="73"/>
        <end position="96"/>
    </location>
</feature>
<feature type="region of interest" description="Disordered" evidence="1">
    <location>
        <begin position="572"/>
        <end position="625"/>
    </location>
</feature>
<feature type="compositionally biased region" description="Low complexity" evidence="1">
    <location>
        <begin position="590"/>
        <end position="603"/>
    </location>
</feature>
<sequence>MSEAVTVKQRTTRPSLGFMLVSTVMLAISTGVASIALWPSYGTASLIVLVAVTIVAGSAIGLLSAWFRWPSPVVLAVTLVVYLALGVPLAVPSLAISGVLPSLTGLRELVVATATSWKQLLTISLPVGDYQALLVPAFILILVTVVVSLTVALRSRVAEVAVLGPVVVFIVANLFGPDSAQWPFAVTMGLIVSLLLWLLWLRWYRRRESIRLLSGVSSTEDGSPVARVADGGFVGFRSLVSAGLVLAIAGTAAYGAISFVPPTADRVVLRTAMAQPFDPRDYPSPLSGFRKYLQPTTAGRTMLTVSGLPAGSRIRIATLDSYDGVVYSVGRGSVSSISGSFTRVPLMVDQSAVAGTTATVEVTIGNYTGVWLPTVGRLERVTFGGSDAPDLLGSFYFNQNSDTGAVVTGLESGDSYTLTAVIPTQPEADQLSSLEPGPATLPPVSVVPDELAAALDAYVSGLTDPGDKLVAMLDGLRRDGYVSHGVGATEPESRSGHAADRITELLTAQRMIGDQEQYAVTAALMARQLGFPARVVFGFAPTDIVPDGLTTVTGSDVSAWIEVDTTRYGWVAIDPTPPLRDIPEEQPEEPTQVARPQAPVQPQLPETDDRDTRLPPSSSQDETPLDNPVLTILVRILFGLGWATLVMAVLLSPFLTIAAAKWRRRRLRRLAPTPLERMSGGWEEFEDAVLDHGFTPGPAPTRIEVAQTVGGTQPFVLAAVADRAVFAPGEPDADQAEQLWRSVDELRYSLDLGLTRWQRIKAVISLRSLGGYSVTSLFKREG</sequence>
<feature type="transmembrane region" description="Helical" evidence="2">
    <location>
        <begin position="160"/>
        <end position="176"/>
    </location>
</feature>
<evidence type="ECO:0000256" key="1">
    <source>
        <dbReference type="SAM" id="MobiDB-lite"/>
    </source>
</evidence>
<feature type="transmembrane region" description="Helical" evidence="2">
    <location>
        <begin position="636"/>
        <end position="660"/>
    </location>
</feature>
<dbReference type="Gene3D" id="3.10.620.30">
    <property type="match status" value="1"/>
</dbReference>
<dbReference type="PANTHER" id="PTHR42736:SF1">
    <property type="entry name" value="PROTEIN-GLUTAMINE GAMMA-GLUTAMYLTRANSFERASE"/>
    <property type="match status" value="1"/>
</dbReference>
<feature type="domain" description="Transglutaminase-like" evidence="3">
    <location>
        <begin position="507"/>
        <end position="577"/>
    </location>
</feature>
<feature type="transmembrane region" description="Helical" evidence="2">
    <location>
        <begin position="182"/>
        <end position="201"/>
    </location>
</feature>
<evidence type="ECO:0000313" key="4">
    <source>
        <dbReference type="EMBL" id="GAA3747549.1"/>
    </source>
</evidence>
<dbReference type="InterPro" id="IPR038765">
    <property type="entry name" value="Papain-like_cys_pep_sf"/>
</dbReference>
<name>A0ABP7FT05_9MICO</name>
<dbReference type="Proteomes" id="UP001501004">
    <property type="component" value="Unassembled WGS sequence"/>
</dbReference>
<keyword evidence="2" id="KW-1133">Transmembrane helix</keyword>
<dbReference type="EMBL" id="BAABAE010000003">
    <property type="protein sequence ID" value="GAA3747549.1"/>
    <property type="molecule type" value="Genomic_DNA"/>
</dbReference>